<dbReference type="Pfam" id="PF03732">
    <property type="entry name" value="Retrotrans_gag"/>
    <property type="match status" value="1"/>
</dbReference>
<feature type="region of interest" description="Disordered" evidence="1">
    <location>
        <begin position="1"/>
        <end position="22"/>
    </location>
</feature>
<feature type="domain" description="Retrotransposon gag" evidence="2">
    <location>
        <begin position="60"/>
        <end position="135"/>
    </location>
</feature>
<sequence>MSRAARSSKRATQKKKDPPVFAGRSDEDLNLWLFSTEEYYSKYHDEMEDPMSSTFVNKVSSNLGIDAMNWYRERKMTTEAPITWAIFRKRIKERFQDLDFQYKALSKLHDMRLSGSQSDYTSKFHQILNQLDVDLPEIVKPWFYRQILRAETSAHISTHVPTDLVETIDLAQRF</sequence>
<proteinExistence type="predicted"/>
<protein>
    <recommendedName>
        <fullName evidence="2">Retrotransposon gag domain-containing protein</fullName>
    </recommendedName>
</protein>
<comment type="caution">
    <text evidence="3">The sequence shown here is derived from an EMBL/GenBank/DDBJ whole genome shotgun (WGS) entry which is preliminary data.</text>
</comment>
<dbReference type="InterPro" id="IPR005162">
    <property type="entry name" value="Retrotrans_gag_dom"/>
</dbReference>
<feature type="compositionally biased region" description="Basic residues" evidence="1">
    <location>
        <begin position="1"/>
        <end position="13"/>
    </location>
</feature>
<reference evidence="3" key="2">
    <citation type="journal article" date="2023" name="Microbiol Resour">
        <title>Decontamination and Annotation of the Draft Genome Sequence of the Oomycete Lagenidium giganteum ARSEF 373.</title>
        <authorList>
            <person name="Morgan W.R."/>
            <person name="Tartar A."/>
        </authorList>
    </citation>
    <scope>NUCLEOTIDE SEQUENCE</scope>
    <source>
        <strain evidence="3">ARSEF 373</strain>
    </source>
</reference>
<evidence type="ECO:0000313" key="4">
    <source>
        <dbReference type="Proteomes" id="UP001146120"/>
    </source>
</evidence>
<name>A0AAV2YV21_9STRA</name>
<dbReference type="EMBL" id="DAKRPA010000128">
    <property type="protein sequence ID" value="DAZ97683.1"/>
    <property type="molecule type" value="Genomic_DNA"/>
</dbReference>
<evidence type="ECO:0000256" key="1">
    <source>
        <dbReference type="SAM" id="MobiDB-lite"/>
    </source>
</evidence>
<reference evidence="3" key="1">
    <citation type="submission" date="2022-11" db="EMBL/GenBank/DDBJ databases">
        <authorList>
            <person name="Morgan W.R."/>
            <person name="Tartar A."/>
        </authorList>
    </citation>
    <scope>NUCLEOTIDE SEQUENCE</scope>
    <source>
        <strain evidence="3">ARSEF 373</strain>
    </source>
</reference>
<organism evidence="3 4">
    <name type="scientific">Lagenidium giganteum</name>
    <dbReference type="NCBI Taxonomy" id="4803"/>
    <lineage>
        <taxon>Eukaryota</taxon>
        <taxon>Sar</taxon>
        <taxon>Stramenopiles</taxon>
        <taxon>Oomycota</taxon>
        <taxon>Peronosporomycetes</taxon>
        <taxon>Pythiales</taxon>
        <taxon>Pythiaceae</taxon>
    </lineage>
</organism>
<dbReference type="AlphaFoldDB" id="A0AAV2YV21"/>
<evidence type="ECO:0000259" key="2">
    <source>
        <dbReference type="Pfam" id="PF03732"/>
    </source>
</evidence>
<accession>A0AAV2YV21</accession>
<keyword evidence="4" id="KW-1185">Reference proteome</keyword>
<dbReference type="Proteomes" id="UP001146120">
    <property type="component" value="Unassembled WGS sequence"/>
</dbReference>
<evidence type="ECO:0000313" key="3">
    <source>
        <dbReference type="EMBL" id="DAZ97683.1"/>
    </source>
</evidence>
<gene>
    <name evidence="3" type="ORF">N0F65_009684</name>
</gene>